<accession>A0A0W0VA70</accession>
<dbReference type="OrthoDB" id="5652580at2"/>
<dbReference type="SUPFAM" id="SSF82199">
    <property type="entry name" value="SET domain"/>
    <property type="match status" value="1"/>
</dbReference>
<dbReference type="EMBL" id="LNYJ01000011">
    <property type="protein sequence ID" value="KTD17000.1"/>
    <property type="molecule type" value="Genomic_DNA"/>
</dbReference>
<comment type="caution">
    <text evidence="3">The sequence shown here is derived from an EMBL/GenBank/DDBJ whole genome shotgun (WGS) entry which is preliminary data.</text>
</comment>
<keyword evidence="1" id="KW-0472">Membrane</keyword>
<sequence>MVRISLSNHNSQSPYKTAVLDLSLRTVVLNNHKSMGLDDLKKNSFFHPLLSHPVLSSNGHVYEYKSKTTEDLLNTAKYIYATLIQASDPKNCHFKINSTDASAALKINYRIPLSLDSTKRAKRYISINQLNGIISEDSGFDFHFCDTLLMQDELSFADLPQEVNGDDLFISQPEILGFFQLQENFQRLELRYINPLIGFGGFSREKIKKNEPVAFYLGVKTKKHEHSKYYYGPERDCLLMGIDAQQYGNTARFFNHAPNPEPGQNGCSDFLRANLSPKRCLLNGIELVLFTASRDIVEGEQLFFDYGLSYYDKDNFFKFNLQGRLLDENQRPIKGQRSQKMKMIRLMARHGVEEAMYGLFKRPLIALAVVILIVSVLRYVL</sequence>
<feature type="transmembrane region" description="Helical" evidence="1">
    <location>
        <begin position="364"/>
        <end position="380"/>
    </location>
</feature>
<organism evidence="3 4">
    <name type="scientific">Legionella jordanis</name>
    <dbReference type="NCBI Taxonomy" id="456"/>
    <lineage>
        <taxon>Bacteria</taxon>
        <taxon>Pseudomonadati</taxon>
        <taxon>Pseudomonadota</taxon>
        <taxon>Gammaproteobacteria</taxon>
        <taxon>Legionellales</taxon>
        <taxon>Legionellaceae</taxon>
        <taxon>Legionella</taxon>
    </lineage>
</organism>
<evidence type="ECO:0000256" key="1">
    <source>
        <dbReference type="SAM" id="Phobius"/>
    </source>
</evidence>
<dbReference type="SMART" id="SM00317">
    <property type="entry name" value="SET"/>
    <property type="match status" value="1"/>
</dbReference>
<dbReference type="InterPro" id="IPR046341">
    <property type="entry name" value="SET_dom_sf"/>
</dbReference>
<reference evidence="3 4" key="1">
    <citation type="submission" date="2015-11" db="EMBL/GenBank/DDBJ databases">
        <title>Genomic analysis of 38 Legionella species identifies large and diverse effector repertoires.</title>
        <authorList>
            <person name="Burstein D."/>
            <person name="Amaro F."/>
            <person name="Zusman T."/>
            <person name="Lifshitz Z."/>
            <person name="Cohen O."/>
            <person name="Gilbert J.A."/>
            <person name="Pupko T."/>
            <person name="Shuman H.A."/>
            <person name="Segal G."/>
        </authorList>
    </citation>
    <scope>NUCLEOTIDE SEQUENCE [LARGE SCALE GENOMIC DNA]</scope>
    <source>
        <strain evidence="3 4">BL-540</strain>
    </source>
</reference>
<dbReference type="Proteomes" id="UP000055035">
    <property type="component" value="Unassembled WGS sequence"/>
</dbReference>
<evidence type="ECO:0000259" key="2">
    <source>
        <dbReference type="PROSITE" id="PS50280"/>
    </source>
</evidence>
<name>A0A0W0VA70_9GAMM</name>
<keyword evidence="1" id="KW-1133">Transmembrane helix</keyword>
<dbReference type="AlphaFoldDB" id="A0A0W0VA70"/>
<dbReference type="RefSeq" id="WP_058470803.1">
    <property type="nucleotide sequence ID" value="NZ_CAAAIC010000003.1"/>
</dbReference>
<dbReference type="Gene3D" id="2.170.270.10">
    <property type="entry name" value="SET domain"/>
    <property type="match status" value="1"/>
</dbReference>
<evidence type="ECO:0000313" key="4">
    <source>
        <dbReference type="Proteomes" id="UP000055035"/>
    </source>
</evidence>
<protein>
    <submittedName>
        <fullName evidence="3">SET domain protein</fullName>
    </submittedName>
</protein>
<dbReference type="PATRIC" id="fig|456.5.peg.1398"/>
<evidence type="ECO:0000313" key="3">
    <source>
        <dbReference type="EMBL" id="KTD17000.1"/>
    </source>
</evidence>
<dbReference type="InterPro" id="IPR001214">
    <property type="entry name" value="SET_dom"/>
</dbReference>
<dbReference type="Pfam" id="PF00856">
    <property type="entry name" value="SET"/>
    <property type="match status" value="1"/>
</dbReference>
<dbReference type="PROSITE" id="PS50280">
    <property type="entry name" value="SET"/>
    <property type="match status" value="1"/>
</dbReference>
<dbReference type="STRING" id="456.Ljor_1306"/>
<gene>
    <name evidence="3" type="ORF">Ljor_1306</name>
</gene>
<keyword evidence="4" id="KW-1185">Reference proteome</keyword>
<proteinExistence type="predicted"/>
<keyword evidence="1" id="KW-0812">Transmembrane</keyword>
<feature type="domain" description="SET" evidence="2">
    <location>
        <begin position="186"/>
        <end position="307"/>
    </location>
</feature>